<organism evidence="2 3">
    <name type="scientific">Leucobacter luti</name>
    <dbReference type="NCBI Taxonomy" id="340320"/>
    <lineage>
        <taxon>Bacteria</taxon>
        <taxon>Bacillati</taxon>
        <taxon>Actinomycetota</taxon>
        <taxon>Actinomycetes</taxon>
        <taxon>Micrococcales</taxon>
        <taxon>Microbacteriaceae</taxon>
        <taxon>Leucobacter</taxon>
    </lineage>
</organism>
<reference evidence="2 3" key="1">
    <citation type="submission" date="2019-03" db="EMBL/GenBank/DDBJ databases">
        <title>Genomic analyses of the natural microbiome of Caenorhabditis elegans.</title>
        <authorList>
            <person name="Samuel B."/>
        </authorList>
    </citation>
    <scope>NUCLEOTIDE SEQUENCE [LARGE SCALE GENOMIC DNA]</scope>
    <source>
        <strain evidence="2 3">JUb18</strain>
    </source>
</reference>
<keyword evidence="3" id="KW-1185">Reference proteome</keyword>
<dbReference type="AlphaFoldDB" id="A0A4R6S8S4"/>
<protein>
    <submittedName>
        <fullName evidence="2">Uncharacterized protein DUF3995</fullName>
    </submittedName>
</protein>
<keyword evidence="1" id="KW-0812">Transmembrane</keyword>
<evidence type="ECO:0000313" key="3">
    <source>
        <dbReference type="Proteomes" id="UP000295601"/>
    </source>
</evidence>
<feature type="transmembrane region" description="Helical" evidence="1">
    <location>
        <begin position="42"/>
        <end position="66"/>
    </location>
</feature>
<dbReference type="EMBL" id="SNYA01000001">
    <property type="protein sequence ID" value="TDP95804.1"/>
    <property type="molecule type" value="Genomic_DNA"/>
</dbReference>
<name>A0A4R6S8S4_9MICO</name>
<proteinExistence type="predicted"/>
<gene>
    <name evidence="2" type="ORF">EDF62_0498</name>
</gene>
<keyword evidence="1" id="KW-0472">Membrane</keyword>
<sequence length="161" mass="16086">MVSGIGLGAVSALHAVWTAGSHWPARDRKTLAAAVIGNDTGFPSRAATATVALGASVAGVIAAGGLGSSPNMVRVRRVIGVALLTRAAAGGDVALAALGRPHGQPRFISLDNRFYRPLCALLGLATLIGARASAAAPSAPGDSPLCAARGRRVRASVECSR</sequence>
<evidence type="ECO:0000313" key="2">
    <source>
        <dbReference type="EMBL" id="TDP95804.1"/>
    </source>
</evidence>
<evidence type="ECO:0000256" key="1">
    <source>
        <dbReference type="SAM" id="Phobius"/>
    </source>
</evidence>
<accession>A0A4R6S8S4</accession>
<dbReference type="RefSeq" id="WP_431830903.1">
    <property type="nucleotide sequence ID" value="NZ_SNYA01000001.1"/>
</dbReference>
<keyword evidence="1" id="KW-1133">Transmembrane helix</keyword>
<comment type="caution">
    <text evidence="2">The sequence shown here is derived from an EMBL/GenBank/DDBJ whole genome shotgun (WGS) entry which is preliminary data.</text>
</comment>
<dbReference type="Proteomes" id="UP000295601">
    <property type="component" value="Unassembled WGS sequence"/>
</dbReference>
<dbReference type="InterPro" id="IPR025058">
    <property type="entry name" value="DUF3995"/>
</dbReference>
<dbReference type="Pfam" id="PF13160">
    <property type="entry name" value="DUF3995"/>
    <property type="match status" value="1"/>
</dbReference>